<dbReference type="RefSeq" id="WP_073150287.1">
    <property type="nucleotide sequence ID" value="NZ_FQYY01000005.1"/>
</dbReference>
<evidence type="ECO:0000313" key="2">
    <source>
        <dbReference type="EMBL" id="SHI84631.1"/>
    </source>
</evidence>
<dbReference type="AlphaFoldDB" id="A0A1M6EGQ6"/>
<feature type="transmembrane region" description="Helical" evidence="1">
    <location>
        <begin position="135"/>
        <end position="160"/>
    </location>
</feature>
<feature type="transmembrane region" description="Helical" evidence="1">
    <location>
        <begin position="71"/>
        <end position="89"/>
    </location>
</feature>
<dbReference type="EMBL" id="FQYY01000005">
    <property type="protein sequence ID" value="SHI84631.1"/>
    <property type="molecule type" value="Genomic_DNA"/>
</dbReference>
<feature type="transmembrane region" description="Helical" evidence="1">
    <location>
        <begin position="20"/>
        <end position="37"/>
    </location>
</feature>
<reference evidence="2 3" key="1">
    <citation type="submission" date="2016-11" db="EMBL/GenBank/DDBJ databases">
        <authorList>
            <person name="Jaros S."/>
            <person name="Januszkiewicz K."/>
            <person name="Wedrychowicz H."/>
        </authorList>
    </citation>
    <scope>NUCLEOTIDE SEQUENCE [LARGE SCALE GENOMIC DNA]</scope>
    <source>
        <strain evidence="2 3">DSM 21425</strain>
    </source>
</reference>
<dbReference type="OrthoDB" id="9808870at2"/>
<keyword evidence="1" id="KW-1133">Transmembrane helix</keyword>
<feature type="transmembrane region" description="Helical" evidence="1">
    <location>
        <begin position="172"/>
        <end position="190"/>
    </location>
</feature>
<gene>
    <name evidence="2" type="ORF">SAMN04488096_10577</name>
</gene>
<keyword evidence="3" id="KW-1185">Reference proteome</keyword>
<dbReference type="Pfam" id="PF13795">
    <property type="entry name" value="HupE_UreJ_2"/>
    <property type="match status" value="1"/>
</dbReference>
<sequence length="194" mass="21753">MNEFLIYFNLGLSHVLDWNAYDHVLFLIVLVASYTFLEWKRVFWLVTTFTLGHTLALILATFNIVRVNSTYVELLIPITIFITALYNIFRAGKSNKEGGVSILIVTTLFFGVIHGLGFSSFFMGSVGSGKDKFVWLMEFALGIEAAQAIVVTCVLILALIFQSIFNFSKRDWVLVVSSIVIGLVIPILLANNIF</sequence>
<feature type="transmembrane region" description="Helical" evidence="1">
    <location>
        <begin position="42"/>
        <end position="65"/>
    </location>
</feature>
<accession>A0A1M6EGQ6</accession>
<name>A0A1M6EGQ6_9FLAO</name>
<organism evidence="2 3">
    <name type="scientific">Mesonia phycicola</name>
    <dbReference type="NCBI Taxonomy" id="579105"/>
    <lineage>
        <taxon>Bacteria</taxon>
        <taxon>Pseudomonadati</taxon>
        <taxon>Bacteroidota</taxon>
        <taxon>Flavobacteriia</taxon>
        <taxon>Flavobacteriales</taxon>
        <taxon>Flavobacteriaceae</taxon>
        <taxon>Mesonia</taxon>
    </lineage>
</organism>
<proteinExistence type="predicted"/>
<protein>
    <submittedName>
        <fullName evidence="2">HupE / UreJ protein</fullName>
    </submittedName>
</protein>
<evidence type="ECO:0000313" key="3">
    <source>
        <dbReference type="Proteomes" id="UP000184225"/>
    </source>
</evidence>
<dbReference type="STRING" id="579105.SAMN04488096_10577"/>
<dbReference type="Proteomes" id="UP000184225">
    <property type="component" value="Unassembled WGS sequence"/>
</dbReference>
<evidence type="ECO:0000256" key="1">
    <source>
        <dbReference type="SAM" id="Phobius"/>
    </source>
</evidence>
<keyword evidence="1" id="KW-0472">Membrane</keyword>
<feature type="transmembrane region" description="Helical" evidence="1">
    <location>
        <begin position="101"/>
        <end position="123"/>
    </location>
</feature>
<dbReference type="InterPro" id="IPR032809">
    <property type="entry name" value="Put_HupE_UreJ"/>
</dbReference>
<keyword evidence="1" id="KW-0812">Transmembrane</keyword>